<evidence type="ECO:0000313" key="2">
    <source>
        <dbReference type="Proteomes" id="UP000660885"/>
    </source>
</evidence>
<evidence type="ECO:0000313" key="1">
    <source>
        <dbReference type="EMBL" id="MBL6082003.1"/>
    </source>
</evidence>
<protein>
    <submittedName>
        <fullName evidence="1">Uncharacterized protein</fullName>
    </submittedName>
</protein>
<reference evidence="1 2" key="1">
    <citation type="submission" date="2021-01" db="EMBL/GenBank/DDBJ databases">
        <title>Belnapia mucosa sp. nov. and Belnapia arida sp. nov., isolated from the Tabernas Desert (Almeria, Spain).</title>
        <authorList>
            <person name="Molina-Menor E."/>
            <person name="Vidal-Verdu A."/>
            <person name="Calonge A."/>
            <person name="Satari L."/>
            <person name="Pereto J."/>
            <person name="Porcar M."/>
        </authorList>
    </citation>
    <scope>NUCLEOTIDE SEQUENCE [LARGE SCALE GENOMIC DNA]</scope>
    <source>
        <strain evidence="1 2">T18</strain>
    </source>
</reference>
<sequence>MQERFAVIYVVEWMGTPRERYFPSLAVALNFAGRITTDGTTAYPGVATIVRMIRAHEHCAWEEDQSFEVIEVSGWKHPLKLRHSAMLDQVWGHV</sequence>
<gene>
    <name evidence="1" type="ORF">JMJ56_28900</name>
</gene>
<proteinExistence type="predicted"/>
<comment type="caution">
    <text evidence="1">The sequence shown here is derived from an EMBL/GenBank/DDBJ whole genome shotgun (WGS) entry which is preliminary data.</text>
</comment>
<dbReference type="Proteomes" id="UP000660885">
    <property type="component" value="Unassembled WGS sequence"/>
</dbReference>
<dbReference type="RefSeq" id="WP_202835216.1">
    <property type="nucleotide sequence ID" value="NZ_JAETWB010000044.1"/>
</dbReference>
<dbReference type="EMBL" id="JAETWB010000044">
    <property type="protein sequence ID" value="MBL6082003.1"/>
    <property type="molecule type" value="Genomic_DNA"/>
</dbReference>
<organism evidence="1 2">
    <name type="scientific">Belnapia arida</name>
    <dbReference type="NCBI Taxonomy" id="2804533"/>
    <lineage>
        <taxon>Bacteria</taxon>
        <taxon>Pseudomonadati</taxon>
        <taxon>Pseudomonadota</taxon>
        <taxon>Alphaproteobacteria</taxon>
        <taxon>Acetobacterales</taxon>
        <taxon>Roseomonadaceae</taxon>
        <taxon>Belnapia</taxon>
    </lineage>
</organism>
<keyword evidence="2" id="KW-1185">Reference proteome</keyword>
<name>A0ABS1UBE4_9PROT</name>
<accession>A0ABS1UBE4</accession>